<dbReference type="InterPro" id="IPR017452">
    <property type="entry name" value="GPCR_Rhodpsn_7TM"/>
</dbReference>
<dbReference type="AlphaFoldDB" id="A0ABD0K4H1"/>
<sequence length="390" mass="43702">MSTVWEGTSGNGTTDFYVENATESMYALTTEPPEELSALDKILLISDDQAMMAKRILQPMKYAFTVLAIPLAVLNVVIFSHRGMRCASGTYVIALNVGQLISVVAKTIDEVWAEILGHKYKEFSWCLFSMYVSIYCGLLVAKRGSYVILCLASIERLYAVSRPLHVKNFLLSKRPLLCVLIVYAVSAVWHVYYLSNSKLVMAVIPETGETLCLYPKTDLYLKTKEVNDAIGLAARILLGYASLALQLLMNVLTVWALRRHNLAARHVQSSANEEAKRQQERQLTITLLGASACFLLLSLPQVFFNVFAASFPEFAPRKKYANLYSVVGRCTYNLTVLGCGVDFFCYLGLSSKFRNTLRQLFLGRKHRSDIEESKNQTVASDVSEVESNRF</sequence>
<feature type="transmembrane region" description="Helical" evidence="8">
    <location>
        <begin position="62"/>
        <end position="79"/>
    </location>
</feature>
<keyword evidence="3 8" id="KW-1133">Transmembrane helix</keyword>
<comment type="caution">
    <text evidence="10">The sequence shown here is derived from an EMBL/GenBank/DDBJ whole genome shotgun (WGS) entry which is preliminary data.</text>
</comment>
<comment type="subcellular location">
    <subcellularLocation>
        <location evidence="1">Membrane</location>
        <topology evidence="1">Multi-pass membrane protein</topology>
    </subcellularLocation>
</comment>
<keyword evidence="2 8" id="KW-0812">Transmembrane</keyword>
<evidence type="ECO:0000313" key="10">
    <source>
        <dbReference type="EMBL" id="KAK7481968.1"/>
    </source>
</evidence>
<evidence type="ECO:0000256" key="1">
    <source>
        <dbReference type="ARBA" id="ARBA00004141"/>
    </source>
</evidence>
<feature type="transmembrane region" description="Helical" evidence="8">
    <location>
        <begin position="91"/>
        <end position="108"/>
    </location>
</feature>
<gene>
    <name evidence="10" type="ORF">BaRGS_00026771</name>
</gene>
<keyword evidence="4" id="KW-0297">G-protein coupled receptor</keyword>
<reference evidence="10 11" key="1">
    <citation type="journal article" date="2023" name="Sci. Data">
        <title>Genome assembly of the Korean intertidal mud-creeper Batillaria attramentaria.</title>
        <authorList>
            <person name="Patra A.K."/>
            <person name="Ho P.T."/>
            <person name="Jun S."/>
            <person name="Lee S.J."/>
            <person name="Kim Y."/>
            <person name="Won Y.J."/>
        </authorList>
    </citation>
    <scope>NUCLEOTIDE SEQUENCE [LARGE SCALE GENOMIC DNA]</scope>
    <source>
        <strain evidence="10">Wonlab-2016</strain>
    </source>
</reference>
<evidence type="ECO:0000256" key="2">
    <source>
        <dbReference type="ARBA" id="ARBA00022692"/>
    </source>
</evidence>
<dbReference type="EMBL" id="JACVVK020000253">
    <property type="protein sequence ID" value="KAK7481968.1"/>
    <property type="molecule type" value="Genomic_DNA"/>
</dbReference>
<dbReference type="InterPro" id="IPR000276">
    <property type="entry name" value="GPCR_Rhodpsn"/>
</dbReference>
<keyword evidence="11" id="KW-1185">Reference proteome</keyword>
<feature type="domain" description="G-protein coupled receptors family 1 profile" evidence="9">
    <location>
        <begin position="69"/>
        <end position="346"/>
    </location>
</feature>
<keyword evidence="5 8" id="KW-0472">Membrane</keyword>
<evidence type="ECO:0000256" key="7">
    <source>
        <dbReference type="ARBA" id="ARBA00023224"/>
    </source>
</evidence>
<keyword evidence="7" id="KW-0807">Transducer</keyword>
<evidence type="ECO:0000313" key="11">
    <source>
        <dbReference type="Proteomes" id="UP001519460"/>
    </source>
</evidence>
<feature type="transmembrane region" description="Helical" evidence="8">
    <location>
        <begin position="237"/>
        <end position="257"/>
    </location>
</feature>
<feature type="transmembrane region" description="Helical" evidence="8">
    <location>
        <begin position="175"/>
        <end position="193"/>
    </location>
</feature>
<dbReference type="Pfam" id="PF00001">
    <property type="entry name" value="7tm_1"/>
    <property type="match status" value="1"/>
</dbReference>
<dbReference type="PANTHER" id="PTHR24243:SF233">
    <property type="entry name" value="THYROTROPIN-RELEASING HORMONE RECEPTOR"/>
    <property type="match status" value="1"/>
</dbReference>
<name>A0ABD0K4H1_9CAEN</name>
<dbReference type="Gene3D" id="1.20.1070.10">
    <property type="entry name" value="Rhodopsin 7-helix transmembrane proteins"/>
    <property type="match status" value="1"/>
</dbReference>
<organism evidence="10 11">
    <name type="scientific">Batillaria attramentaria</name>
    <dbReference type="NCBI Taxonomy" id="370345"/>
    <lineage>
        <taxon>Eukaryota</taxon>
        <taxon>Metazoa</taxon>
        <taxon>Spiralia</taxon>
        <taxon>Lophotrochozoa</taxon>
        <taxon>Mollusca</taxon>
        <taxon>Gastropoda</taxon>
        <taxon>Caenogastropoda</taxon>
        <taxon>Sorbeoconcha</taxon>
        <taxon>Cerithioidea</taxon>
        <taxon>Batillariidae</taxon>
        <taxon>Batillaria</taxon>
    </lineage>
</organism>
<keyword evidence="6" id="KW-0675">Receptor</keyword>
<evidence type="ECO:0000256" key="5">
    <source>
        <dbReference type="ARBA" id="ARBA00023136"/>
    </source>
</evidence>
<accession>A0ABD0K4H1</accession>
<proteinExistence type="predicted"/>
<dbReference type="GO" id="GO:0004930">
    <property type="term" value="F:G protein-coupled receptor activity"/>
    <property type="evidence" value="ECO:0007669"/>
    <property type="project" value="UniProtKB-KW"/>
</dbReference>
<evidence type="ECO:0000259" key="9">
    <source>
        <dbReference type="PROSITE" id="PS50262"/>
    </source>
</evidence>
<protein>
    <recommendedName>
        <fullName evidence="9">G-protein coupled receptors family 1 profile domain-containing protein</fullName>
    </recommendedName>
</protein>
<dbReference type="SUPFAM" id="SSF81321">
    <property type="entry name" value="Family A G protein-coupled receptor-like"/>
    <property type="match status" value="1"/>
</dbReference>
<dbReference type="PANTHER" id="PTHR24243">
    <property type="entry name" value="G-PROTEIN COUPLED RECEPTOR"/>
    <property type="match status" value="1"/>
</dbReference>
<feature type="transmembrane region" description="Helical" evidence="8">
    <location>
        <begin position="128"/>
        <end position="154"/>
    </location>
</feature>
<evidence type="ECO:0000256" key="8">
    <source>
        <dbReference type="SAM" id="Phobius"/>
    </source>
</evidence>
<feature type="transmembrane region" description="Helical" evidence="8">
    <location>
        <begin position="331"/>
        <end position="349"/>
    </location>
</feature>
<dbReference type="GO" id="GO:0016020">
    <property type="term" value="C:membrane"/>
    <property type="evidence" value="ECO:0007669"/>
    <property type="project" value="UniProtKB-SubCell"/>
</dbReference>
<feature type="transmembrane region" description="Helical" evidence="8">
    <location>
        <begin position="285"/>
        <end position="311"/>
    </location>
</feature>
<evidence type="ECO:0000256" key="3">
    <source>
        <dbReference type="ARBA" id="ARBA00022989"/>
    </source>
</evidence>
<dbReference type="Proteomes" id="UP001519460">
    <property type="component" value="Unassembled WGS sequence"/>
</dbReference>
<evidence type="ECO:0000256" key="6">
    <source>
        <dbReference type="ARBA" id="ARBA00023170"/>
    </source>
</evidence>
<dbReference type="PROSITE" id="PS50262">
    <property type="entry name" value="G_PROTEIN_RECEP_F1_2"/>
    <property type="match status" value="1"/>
</dbReference>
<evidence type="ECO:0000256" key="4">
    <source>
        <dbReference type="ARBA" id="ARBA00023040"/>
    </source>
</evidence>